<keyword evidence="1" id="KW-0282">Flagellum</keyword>
<dbReference type="Proteomes" id="UP000048908">
    <property type="component" value="Unassembled WGS sequence"/>
</dbReference>
<evidence type="ECO:0000313" key="1">
    <source>
        <dbReference type="EMBL" id="CTQ33226.1"/>
    </source>
</evidence>
<evidence type="ECO:0000313" key="2">
    <source>
        <dbReference type="Proteomes" id="UP000048908"/>
    </source>
</evidence>
<accession>A0A0M6XPY7</accession>
<organism evidence="1 2">
    <name type="scientific">Jannaschia rubra</name>
    <dbReference type="NCBI Taxonomy" id="282197"/>
    <lineage>
        <taxon>Bacteria</taxon>
        <taxon>Pseudomonadati</taxon>
        <taxon>Pseudomonadota</taxon>
        <taxon>Alphaproteobacteria</taxon>
        <taxon>Rhodobacterales</taxon>
        <taxon>Roseobacteraceae</taxon>
        <taxon>Jannaschia</taxon>
    </lineage>
</organism>
<reference evidence="1 2" key="1">
    <citation type="submission" date="2015-07" db="EMBL/GenBank/DDBJ databases">
        <authorList>
            <person name="Noorani M."/>
        </authorList>
    </citation>
    <scope>NUCLEOTIDE SEQUENCE [LARGE SCALE GENOMIC DNA]</scope>
    <source>
        <strain evidence="1 2">CECT 5088</strain>
    </source>
</reference>
<dbReference type="RefSeq" id="WP_055682660.1">
    <property type="nucleotide sequence ID" value="NZ_CANMUL010000001.1"/>
</dbReference>
<dbReference type="InterPro" id="IPR010845">
    <property type="entry name" value="FlaF"/>
</dbReference>
<dbReference type="AlphaFoldDB" id="A0A0M6XPY7"/>
<dbReference type="OrthoDB" id="9808944at2"/>
<keyword evidence="2" id="KW-1185">Reference proteome</keyword>
<sequence length="122" mass="12782">MGYPQAAAAYGAIDPSLISPGRAESFVFAKVTRRMEEVFSDDAASSASRVSALHDNRRLWQAAAVACADDANTMTPQLRAGLIGLAGFVDRHTSAVMNGSAKPDPLFEINRRIAAGLSAGGM</sequence>
<dbReference type="GO" id="GO:0044781">
    <property type="term" value="P:bacterial-type flagellum organization"/>
    <property type="evidence" value="ECO:0007669"/>
    <property type="project" value="InterPro"/>
</dbReference>
<protein>
    <submittedName>
        <fullName evidence="1">Flagellar biosynthesis regulatory protein FlaF</fullName>
    </submittedName>
</protein>
<keyword evidence="1" id="KW-0966">Cell projection</keyword>
<gene>
    <name evidence="1" type="ORF">JAN5088_02007</name>
</gene>
<name>A0A0M6XPY7_9RHOB</name>
<keyword evidence="1" id="KW-0969">Cilium</keyword>
<dbReference type="EMBL" id="CXPG01000020">
    <property type="protein sequence ID" value="CTQ33226.1"/>
    <property type="molecule type" value="Genomic_DNA"/>
</dbReference>
<dbReference type="STRING" id="282197.SAMN04488517_10255"/>
<proteinExistence type="predicted"/>
<dbReference type="NCBIfam" id="NF009435">
    <property type="entry name" value="PRK12794.1"/>
    <property type="match status" value="1"/>
</dbReference>
<dbReference type="Pfam" id="PF07309">
    <property type="entry name" value="FlaF"/>
    <property type="match status" value="1"/>
</dbReference>